<evidence type="ECO:0000313" key="1">
    <source>
        <dbReference type="EMBL" id="EKE45099.1"/>
    </source>
</evidence>
<dbReference type="Pfam" id="PF12096">
    <property type="entry name" value="DUF3572"/>
    <property type="match status" value="1"/>
</dbReference>
<protein>
    <recommendedName>
        <fullName evidence="3">DUF3572 domain-containing protein</fullName>
    </recommendedName>
</protein>
<comment type="caution">
    <text evidence="1">The sequence shown here is derived from an EMBL/GenBank/DDBJ whole genome shotgun (WGS) entry which is preliminary data.</text>
</comment>
<dbReference type="PATRIC" id="fig|1231392.3.peg.798"/>
<dbReference type="InterPro" id="IPR021955">
    <property type="entry name" value="DUF3572"/>
</dbReference>
<gene>
    <name evidence="1" type="ORF">OCGS_0794</name>
</gene>
<dbReference type="STRING" id="1231392.OCGS_0794"/>
<dbReference type="eggNOG" id="ENOG5032S6E">
    <property type="taxonomic scope" value="Bacteria"/>
</dbReference>
<evidence type="ECO:0008006" key="3">
    <source>
        <dbReference type="Google" id="ProtNLM"/>
    </source>
</evidence>
<name>K2HQQ3_9RHOB</name>
<keyword evidence="2" id="KW-1185">Reference proteome</keyword>
<dbReference type="AlphaFoldDB" id="K2HQQ3"/>
<organism evidence="1 2">
    <name type="scientific">Oceaniovalibus guishaninsula JLT2003</name>
    <dbReference type="NCBI Taxonomy" id="1231392"/>
    <lineage>
        <taxon>Bacteria</taxon>
        <taxon>Pseudomonadati</taxon>
        <taxon>Pseudomonadota</taxon>
        <taxon>Alphaproteobacteria</taxon>
        <taxon>Rhodobacterales</taxon>
        <taxon>Roseobacteraceae</taxon>
        <taxon>Oceaniovalibus</taxon>
    </lineage>
</organism>
<dbReference type="OrthoDB" id="7356934at2"/>
<sequence length="92" mass="10103">MRRESAETVAVEALAWIASDDDVLSEFMGATGSDPADIRQRAGDAEFLGAVLDFLLMQDRWIEGFCDRNGYAYDVPGRARAVLPGGDLPHWT</sequence>
<proteinExistence type="predicted"/>
<reference evidence="1 2" key="1">
    <citation type="journal article" date="2012" name="J. Bacteriol.">
        <title>Draft Genome Sequence of Oceaniovalibus guishaninsula JLT2003T.</title>
        <authorList>
            <person name="Tang K."/>
            <person name="Liu K."/>
            <person name="Jiao N."/>
        </authorList>
    </citation>
    <scope>NUCLEOTIDE SEQUENCE [LARGE SCALE GENOMIC DNA]</scope>
    <source>
        <strain evidence="1 2">JLT2003</strain>
    </source>
</reference>
<evidence type="ECO:0000313" key="2">
    <source>
        <dbReference type="Proteomes" id="UP000006765"/>
    </source>
</evidence>
<dbReference type="EMBL" id="AMGO01000011">
    <property type="protein sequence ID" value="EKE45099.1"/>
    <property type="molecule type" value="Genomic_DNA"/>
</dbReference>
<accession>K2HQQ3</accession>
<dbReference type="Proteomes" id="UP000006765">
    <property type="component" value="Unassembled WGS sequence"/>
</dbReference>
<dbReference type="RefSeq" id="WP_007425947.1">
    <property type="nucleotide sequence ID" value="NZ_AMGO01000011.1"/>
</dbReference>